<protein>
    <recommendedName>
        <fullName evidence="2">VHS domain-containing protein</fullName>
    </recommendedName>
</protein>
<organism evidence="3">
    <name type="scientific">Medioppia subpectinata</name>
    <dbReference type="NCBI Taxonomy" id="1979941"/>
    <lineage>
        <taxon>Eukaryota</taxon>
        <taxon>Metazoa</taxon>
        <taxon>Ecdysozoa</taxon>
        <taxon>Arthropoda</taxon>
        <taxon>Chelicerata</taxon>
        <taxon>Arachnida</taxon>
        <taxon>Acari</taxon>
        <taxon>Acariformes</taxon>
        <taxon>Sarcoptiformes</taxon>
        <taxon>Oribatida</taxon>
        <taxon>Brachypylina</taxon>
        <taxon>Oppioidea</taxon>
        <taxon>Oppiidae</taxon>
        <taxon>Medioppia</taxon>
    </lineage>
</organism>
<accession>A0A7R9Q2Z3</accession>
<feature type="region of interest" description="Disordered" evidence="1">
    <location>
        <begin position="117"/>
        <end position="144"/>
    </location>
</feature>
<dbReference type="GO" id="GO:0007165">
    <property type="term" value="P:signal transduction"/>
    <property type="evidence" value="ECO:0007669"/>
    <property type="project" value="TreeGrafter"/>
</dbReference>
<dbReference type="PANTHER" id="PTHR13856:SF137">
    <property type="entry name" value="GH05942P"/>
    <property type="match status" value="1"/>
</dbReference>
<dbReference type="EMBL" id="OC862573">
    <property type="protein sequence ID" value="CAD7630347.1"/>
    <property type="molecule type" value="Genomic_DNA"/>
</dbReference>
<dbReference type="PROSITE" id="PS50179">
    <property type="entry name" value="VHS"/>
    <property type="match status" value="1"/>
</dbReference>
<dbReference type="GO" id="GO:0030276">
    <property type="term" value="F:clathrin binding"/>
    <property type="evidence" value="ECO:0007669"/>
    <property type="project" value="TreeGrafter"/>
</dbReference>
<dbReference type="AlphaFoldDB" id="A0A7R9Q2Z3"/>
<dbReference type="InterPro" id="IPR002014">
    <property type="entry name" value="VHS_dom"/>
</dbReference>
<dbReference type="SUPFAM" id="SSF48464">
    <property type="entry name" value="ENTH/VHS domain"/>
    <property type="match status" value="1"/>
</dbReference>
<gene>
    <name evidence="3" type="ORF">OSB1V03_LOCUS10760</name>
</gene>
<dbReference type="SMART" id="SM00288">
    <property type="entry name" value="VHS"/>
    <property type="match status" value="1"/>
</dbReference>
<dbReference type="EMBL" id="CAJPIZ010007998">
    <property type="protein sequence ID" value="CAG2110777.1"/>
    <property type="molecule type" value="Genomic_DNA"/>
</dbReference>
<dbReference type="Gene3D" id="1.25.40.90">
    <property type="match status" value="2"/>
</dbReference>
<dbReference type="GO" id="GO:0043130">
    <property type="term" value="F:ubiquitin binding"/>
    <property type="evidence" value="ECO:0007669"/>
    <property type="project" value="InterPro"/>
</dbReference>
<dbReference type="InterPro" id="IPR008942">
    <property type="entry name" value="ENTH_VHS"/>
</dbReference>
<dbReference type="GO" id="GO:0035091">
    <property type="term" value="F:phosphatidylinositol binding"/>
    <property type="evidence" value="ECO:0007669"/>
    <property type="project" value="InterPro"/>
</dbReference>
<dbReference type="GO" id="GO:0005768">
    <property type="term" value="C:endosome"/>
    <property type="evidence" value="ECO:0007669"/>
    <property type="project" value="TreeGrafter"/>
</dbReference>
<proteinExistence type="predicted"/>
<dbReference type="PANTHER" id="PTHR13856">
    <property type="entry name" value="VHS DOMAIN CONTAINING PROTEIN FAMILY"/>
    <property type="match status" value="1"/>
</dbReference>
<sequence>MAELLQRFSGNPFTTTVGQKIEQATDPSLASENWALNMEICDHINDTDEGPRDAVRAIRKRLQQNSGKNFTVIMFTLTVLSLIQSWAQAFRGQTELQGVVQVYSELKSKGIEFPAADTETMAPIHTPQRGKSATSHSSESSVPLPSAASVGAVAAAASIQAQQPKTASGARRAVAGPMQLSPEQLAKLRSELDIEQISDLFS</sequence>
<dbReference type="GO" id="GO:0016020">
    <property type="term" value="C:membrane"/>
    <property type="evidence" value="ECO:0007669"/>
    <property type="project" value="TreeGrafter"/>
</dbReference>
<keyword evidence="4" id="KW-1185">Reference proteome</keyword>
<reference evidence="3" key="1">
    <citation type="submission" date="2020-11" db="EMBL/GenBank/DDBJ databases">
        <authorList>
            <person name="Tran Van P."/>
        </authorList>
    </citation>
    <scope>NUCLEOTIDE SEQUENCE</scope>
</reference>
<feature type="domain" description="VHS" evidence="2">
    <location>
        <begin position="24"/>
        <end position="93"/>
    </location>
</feature>
<evidence type="ECO:0000313" key="3">
    <source>
        <dbReference type="EMBL" id="CAD7630347.1"/>
    </source>
</evidence>
<dbReference type="OrthoDB" id="2018246at2759"/>
<dbReference type="Proteomes" id="UP000759131">
    <property type="component" value="Unassembled WGS sequence"/>
</dbReference>
<evidence type="ECO:0000259" key="2">
    <source>
        <dbReference type="PROSITE" id="PS50179"/>
    </source>
</evidence>
<feature type="compositionally biased region" description="Low complexity" evidence="1">
    <location>
        <begin position="135"/>
        <end position="144"/>
    </location>
</feature>
<dbReference type="Pfam" id="PF00790">
    <property type="entry name" value="VHS"/>
    <property type="match status" value="1"/>
</dbReference>
<name>A0A7R9Q2Z3_9ACAR</name>
<evidence type="ECO:0000313" key="4">
    <source>
        <dbReference type="Proteomes" id="UP000759131"/>
    </source>
</evidence>
<evidence type="ECO:0000256" key="1">
    <source>
        <dbReference type="SAM" id="MobiDB-lite"/>
    </source>
</evidence>